<dbReference type="Proteomes" id="UP000244441">
    <property type="component" value="Chromosome"/>
</dbReference>
<sequence length="160" mass="18223">MDCLMTYLNYVKSWILFNLTLTLTSGLYIYYYNTSVDGEFMSSLVVLANMIFLMTLYFANKALAQKDPLDQINIDHTHLFIDDFCIALNDIASINIQNQGATASLSIDKKGQLTPVFELSFDKRFIVKVQGFVIKHIPHADLRGEPLRLSSKLTRLVANY</sequence>
<organism evidence="2 3">
    <name type="scientific">Saccharobesus litoralis</name>
    <dbReference type="NCBI Taxonomy" id="2172099"/>
    <lineage>
        <taxon>Bacteria</taxon>
        <taxon>Pseudomonadati</taxon>
        <taxon>Pseudomonadota</taxon>
        <taxon>Gammaproteobacteria</taxon>
        <taxon>Alteromonadales</taxon>
        <taxon>Alteromonadaceae</taxon>
        <taxon>Saccharobesus</taxon>
    </lineage>
</organism>
<evidence type="ECO:0000313" key="3">
    <source>
        <dbReference type="Proteomes" id="UP000244441"/>
    </source>
</evidence>
<keyword evidence="1" id="KW-0812">Transmembrane</keyword>
<dbReference type="KEGG" id="cate:C2869_02345"/>
<keyword evidence="1" id="KW-1133">Transmembrane helix</keyword>
<keyword evidence="3" id="KW-1185">Reference proteome</keyword>
<name>A0A2S0VMA6_9ALTE</name>
<feature type="transmembrane region" description="Helical" evidence="1">
    <location>
        <begin position="40"/>
        <end position="59"/>
    </location>
</feature>
<protein>
    <submittedName>
        <fullName evidence="2">Uncharacterized protein</fullName>
    </submittedName>
</protein>
<proteinExistence type="predicted"/>
<evidence type="ECO:0000313" key="2">
    <source>
        <dbReference type="EMBL" id="AWB65351.1"/>
    </source>
</evidence>
<feature type="transmembrane region" description="Helical" evidence="1">
    <location>
        <begin position="14"/>
        <end position="34"/>
    </location>
</feature>
<reference evidence="2 3" key="1">
    <citation type="submission" date="2018-01" db="EMBL/GenBank/DDBJ databases">
        <title>Genome sequence of a Cantenovulum-like bacteria.</title>
        <authorList>
            <person name="Tan W.R."/>
            <person name="Lau N.-S."/>
            <person name="Go F."/>
            <person name="Amirul A.-A.A."/>
        </authorList>
    </citation>
    <scope>NUCLEOTIDE SEQUENCE [LARGE SCALE GENOMIC DNA]</scope>
    <source>
        <strain evidence="2 3">CCB-QB4</strain>
    </source>
</reference>
<accession>A0A2S0VMA6</accession>
<dbReference type="EMBL" id="CP026604">
    <property type="protein sequence ID" value="AWB65351.1"/>
    <property type="molecule type" value="Genomic_DNA"/>
</dbReference>
<gene>
    <name evidence="2" type="ORF">C2869_02345</name>
</gene>
<evidence type="ECO:0000256" key="1">
    <source>
        <dbReference type="SAM" id="Phobius"/>
    </source>
</evidence>
<dbReference type="AlphaFoldDB" id="A0A2S0VMA6"/>
<keyword evidence="1" id="KW-0472">Membrane</keyword>